<evidence type="ECO:0000313" key="1">
    <source>
        <dbReference type="EMBL" id="GAA3661025.1"/>
    </source>
</evidence>
<sequence>MTQRRPELRALVDDGTSLAELLEHLRSQESFTLTPLAFLKVVQLELGISFVRTRHLLEFFDPEMEPLADSAVIEEYWRGLLRGTWP</sequence>
<evidence type="ECO:0000313" key="2">
    <source>
        <dbReference type="Proteomes" id="UP001500902"/>
    </source>
</evidence>
<gene>
    <name evidence="1" type="ORF">GCM10022224_025570</name>
</gene>
<dbReference type="EMBL" id="BAAAZP010000047">
    <property type="protein sequence ID" value="GAA3661025.1"/>
    <property type="molecule type" value="Genomic_DNA"/>
</dbReference>
<keyword evidence="2" id="KW-1185">Reference proteome</keyword>
<accession>A0ABP7BLB0</accession>
<proteinExistence type="predicted"/>
<comment type="caution">
    <text evidence="1">The sequence shown here is derived from an EMBL/GenBank/DDBJ whole genome shotgun (WGS) entry which is preliminary data.</text>
</comment>
<reference evidence="2" key="1">
    <citation type="journal article" date="2019" name="Int. J. Syst. Evol. Microbiol.">
        <title>The Global Catalogue of Microorganisms (GCM) 10K type strain sequencing project: providing services to taxonomists for standard genome sequencing and annotation.</title>
        <authorList>
            <consortium name="The Broad Institute Genomics Platform"/>
            <consortium name="The Broad Institute Genome Sequencing Center for Infectious Disease"/>
            <person name="Wu L."/>
            <person name="Ma J."/>
        </authorList>
    </citation>
    <scope>NUCLEOTIDE SEQUENCE [LARGE SCALE GENOMIC DNA]</scope>
    <source>
        <strain evidence="2">JCM 16904</strain>
    </source>
</reference>
<organism evidence="1 2">
    <name type="scientific">Nonomuraea antimicrobica</name>
    <dbReference type="NCBI Taxonomy" id="561173"/>
    <lineage>
        <taxon>Bacteria</taxon>
        <taxon>Bacillati</taxon>
        <taxon>Actinomycetota</taxon>
        <taxon>Actinomycetes</taxon>
        <taxon>Streptosporangiales</taxon>
        <taxon>Streptosporangiaceae</taxon>
        <taxon>Nonomuraea</taxon>
    </lineage>
</organism>
<protein>
    <submittedName>
        <fullName evidence="1">Uncharacterized protein</fullName>
    </submittedName>
</protein>
<dbReference type="RefSeq" id="WP_344876420.1">
    <property type="nucleotide sequence ID" value="NZ_BAAAZP010000047.1"/>
</dbReference>
<name>A0ABP7BLB0_9ACTN</name>
<dbReference type="Proteomes" id="UP001500902">
    <property type="component" value="Unassembled WGS sequence"/>
</dbReference>